<keyword evidence="2" id="KW-0479">Metal-binding</keyword>
<dbReference type="Proteomes" id="UP000515123">
    <property type="component" value="Linkage group 10"/>
</dbReference>
<proteinExistence type="predicted"/>
<gene>
    <name evidence="8" type="primary">LOC109716437</name>
</gene>
<evidence type="ECO:0000256" key="3">
    <source>
        <dbReference type="ARBA" id="ARBA00023004"/>
    </source>
</evidence>
<dbReference type="OrthoDB" id="204405at2759"/>
<evidence type="ECO:0000256" key="4">
    <source>
        <dbReference type="ARBA" id="ARBA00023014"/>
    </source>
</evidence>
<dbReference type="InterPro" id="IPR017900">
    <property type="entry name" value="4Fe4S_Fe_S_CS"/>
</dbReference>
<evidence type="ECO:0000256" key="1">
    <source>
        <dbReference type="ARBA" id="ARBA00022485"/>
    </source>
</evidence>
<keyword evidence="4" id="KW-0411">Iron-sulfur</keyword>
<keyword evidence="7" id="KW-1185">Reference proteome</keyword>
<sequence>MAPPIFALAPSHLSSSPPPLPHHLLRATVGTLAESAAERRGGGGGGGGGGNPVHLPPPIESLRRGDWVKLICGASFEVTVPKTLVSLTPKPPIPDQNRVSGDALERIRHSPPHLVGLFVPFPGCGGCEESFPRLHSRRRFETFAMISVDCIDCAADESVVNAVNEGINVALSIARVRRPWVMISVNDDREDLHFRKAEFDPEDCPGDCLRPCEKVCPADAILLESSSKGNKSLQSDSSCDKIKSGVITERCYGCGRCLSICPYDKIRAVTYVRDPSLTSHLLSRDDVDAIEIHTSGRGTDLFSDLWSSLGDSLDHVKLIAVSLPDVGPSTVAVMNAICSIMESHPCRYNLWQLDGRPMSGDIGRGATREAIAFAVRLASTQDKPHGFYQVAGGTNSHTIDCLKKVGLFQAVNFPERSSETSGAAKLDGSKQALIGGIAYGGYARKQIDTSKNLLLSKAEMYFTTREHKLQSKIVGRVLRKIPTQHGHARIEDHLEFLLEALKEASSLLGPVKCYDEYLT</sequence>
<evidence type="ECO:0000256" key="5">
    <source>
        <dbReference type="SAM" id="MobiDB-lite"/>
    </source>
</evidence>
<feature type="region of interest" description="Disordered" evidence="5">
    <location>
        <begin position="33"/>
        <end position="58"/>
    </location>
</feature>
<feature type="domain" description="4Fe-4S ferredoxin-type" evidence="6">
    <location>
        <begin position="242"/>
        <end position="271"/>
    </location>
</feature>
<dbReference type="InterPro" id="IPR057431">
    <property type="entry name" value="LdpA_Fe-S-bd"/>
</dbReference>
<dbReference type="InterPro" id="IPR017896">
    <property type="entry name" value="4Fe4S_Fe-S-bd"/>
</dbReference>
<dbReference type="PANTHER" id="PTHR24960:SF79">
    <property type="entry name" value="PHOTOSYSTEM I IRON-SULFUR CENTER"/>
    <property type="match status" value="1"/>
</dbReference>
<name>A0A6P5FP70_ANACO</name>
<dbReference type="GO" id="GO:0051539">
    <property type="term" value="F:4 iron, 4 sulfur cluster binding"/>
    <property type="evidence" value="ECO:0007669"/>
    <property type="project" value="UniProtKB-KW"/>
</dbReference>
<dbReference type="Pfam" id="PF12617">
    <property type="entry name" value="LdpA_C"/>
    <property type="match status" value="1"/>
</dbReference>
<feature type="compositionally biased region" description="Gly residues" evidence="5">
    <location>
        <begin position="42"/>
        <end position="51"/>
    </location>
</feature>
<evidence type="ECO:0000313" key="7">
    <source>
        <dbReference type="Proteomes" id="UP000515123"/>
    </source>
</evidence>
<keyword evidence="1" id="KW-0004">4Fe-4S</keyword>
<dbReference type="RefSeq" id="XP_020097472.1">
    <property type="nucleotide sequence ID" value="XM_020241883.1"/>
</dbReference>
<dbReference type="InterPro" id="IPR021039">
    <property type="entry name" value="Fe-S-bd_prot_LdpA_C"/>
</dbReference>
<dbReference type="SUPFAM" id="SSF54862">
    <property type="entry name" value="4Fe-4S ferredoxins"/>
    <property type="match status" value="1"/>
</dbReference>
<dbReference type="GeneID" id="109716437"/>
<dbReference type="PROSITE" id="PS00198">
    <property type="entry name" value="4FE4S_FER_1"/>
    <property type="match status" value="1"/>
</dbReference>
<accession>A0A6P5FP70</accession>
<dbReference type="Pfam" id="PF25160">
    <property type="entry name" value="LdpA_Fe-S-bd"/>
    <property type="match status" value="1"/>
</dbReference>
<dbReference type="AlphaFoldDB" id="A0A6P5FP70"/>
<evidence type="ECO:0000256" key="2">
    <source>
        <dbReference type="ARBA" id="ARBA00022723"/>
    </source>
</evidence>
<dbReference type="Gene3D" id="3.30.70.3270">
    <property type="match status" value="1"/>
</dbReference>
<keyword evidence="3" id="KW-0408">Iron</keyword>
<reference evidence="7" key="1">
    <citation type="journal article" date="2015" name="Nat. Genet.">
        <title>The pineapple genome and the evolution of CAM photosynthesis.</title>
        <authorList>
            <person name="Ming R."/>
            <person name="VanBuren R."/>
            <person name="Wai C.M."/>
            <person name="Tang H."/>
            <person name="Schatz M.C."/>
            <person name="Bowers J.E."/>
            <person name="Lyons E."/>
            <person name="Wang M.L."/>
            <person name="Chen J."/>
            <person name="Biggers E."/>
            <person name="Zhang J."/>
            <person name="Huang L."/>
            <person name="Zhang L."/>
            <person name="Miao W."/>
            <person name="Zhang J."/>
            <person name="Ye Z."/>
            <person name="Miao C."/>
            <person name="Lin Z."/>
            <person name="Wang H."/>
            <person name="Zhou H."/>
            <person name="Yim W.C."/>
            <person name="Priest H.D."/>
            <person name="Zheng C."/>
            <person name="Woodhouse M."/>
            <person name="Edger P.P."/>
            <person name="Guyot R."/>
            <person name="Guo H.B."/>
            <person name="Guo H."/>
            <person name="Zheng G."/>
            <person name="Singh R."/>
            <person name="Sharma A."/>
            <person name="Min X."/>
            <person name="Zheng Y."/>
            <person name="Lee H."/>
            <person name="Gurtowski J."/>
            <person name="Sedlazeck F.J."/>
            <person name="Harkess A."/>
            <person name="McKain M.R."/>
            <person name="Liao Z."/>
            <person name="Fang J."/>
            <person name="Liu J."/>
            <person name="Zhang X."/>
            <person name="Zhang Q."/>
            <person name="Hu W."/>
            <person name="Qin Y."/>
            <person name="Wang K."/>
            <person name="Chen L.Y."/>
            <person name="Shirley N."/>
            <person name="Lin Y.R."/>
            <person name="Liu L.Y."/>
            <person name="Hernandez A.G."/>
            <person name="Wright C.L."/>
            <person name="Bulone V."/>
            <person name="Tuskan G.A."/>
            <person name="Heath K."/>
            <person name="Zee F."/>
            <person name="Moore P.H."/>
            <person name="Sunkar R."/>
            <person name="Leebens-Mack J.H."/>
            <person name="Mockler T."/>
            <person name="Bennetzen J.L."/>
            <person name="Freeling M."/>
            <person name="Sankoff D."/>
            <person name="Paterson A.H."/>
            <person name="Zhu X."/>
            <person name="Yang X."/>
            <person name="Smith J.A."/>
            <person name="Cushman J.C."/>
            <person name="Paull R.E."/>
            <person name="Yu Q."/>
        </authorList>
    </citation>
    <scope>NUCLEOTIDE SEQUENCE [LARGE SCALE GENOMIC DNA]</scope>
    <source>
        <strain evidence="7">cv. F153</strain>
    </source>
</reference>
<evidence type="ECO:0000313" key="8">
    <source>
        <dbReference type="RefSeq" id="XP_020097472.1"/>
    </source>
</evidence>
<protein>
    <submittedName>
        <fullName evidence="8">Uncharacterized protein LOC109716437 isoform X1</fullName>
    </submittedName>
</protein>
<dbReference type="GO" id="GO:0046872">
    <property type="term" value="F:metal ion binding"/>
    <property type="evidence" value="ECO:0007669"/>
    <property type="project" value="UniProtKB-KW"/>
</dbReference>
<dbReference type="PROSITE" id="PS51379">
    <property type="entry name" value="4FE4S_FER_2"/>
    <property type="match status" value="2"/>
</dbReference>
<evidence type="ECO:0000259" key="6">
    <source>
        <dbReference type="PROSITE" id="PS51379"/>
    </source>
</evidence>
<feature type="domain" description="4Fe-4S ferredoxin-type" evidence="6">
    <location>
        <begin position="195"/>
        <end position="226"/>
    </location>
</feature>
<reference evidence="8" key="2">
    <citation type="submission" date="2025-08" db="UniProtKB">
        <authorList>
            <consortium name="RefSeq"/>
        </authorList>
    </citation>
    <scope>IDENTIFICATION</scope>
    <source>
        <tissue evidence="8">Leaf</tissue>
    </source>
</reference>
<dbReference type="PANTHER" id="PTHR24960">
    <property type="entry name" value="PHOTOSYSTEM I IRON-SULFUR CENTER-RELATED"/>
    <property type="match status" value="1"/>
</dbReference>
<dbReference type="InterPro" id="IPR050157">
    <property type="entry name" value="PSI_iron-sulfur_center"/>
</dbReference>
<organism evidence="7 8">
    <name type="scientific">Ananas comosus</name>
    <name type="common">Pineapple</name>
    <name type="synonym">Ananas ananas</name>
    <dbReference type="NCBI Taxonomy" id="4615"/>
    <lineage>
        <taxon>Eukaryota</taxon>
        <taxon>Viridiplantae</taxon>
        <taxon>Streptophyta</taxon>
        <taxon>Embryophyta</taxon>
        <taxon>Tracheophyta</taxon>
        <taxon>Spermatophyta</taxon>
        <taxon>Magnoliopsida</taxon>
        <taxon>Liliopsida</taxon>
        <taxon>Poales</taxon>
        <taxon>Bromeliaceae</taxon>
        <taxon>Bromelioideae</taxon>
        <taxon>Ananas</taxon>
    </lineage>
</organism>